<name>A0ABX9KJJ2_9FUSO</name>
<dbReference type="InterPro" id="IPR017871">
    <property type="entry name" value="ABC_transporter-like_CS"/>
</dbReference>
<evidence type="ECO:0000313" key="4">
    <source>
        <dbReference type="EMBL" id="REI42503.1"/>
    </source>
</evidence>
<keyword evidence="1" id="KW-0547">Nucleotide-binding</keyword>
<comment type="caution">
    <text evidence="4">The sequence shown here is derived from an EMBL/GenBank/DDBJ whole genome shotgun (WGS) entry which is preliminary data.</text>
</comment>
<dbReference type="PROSITE" id="PS50893">
    <property type="entry name" value="ABC_TRANSPORTER_2"/>
    <property type="match status" value="2"/>
</dbReference>
<dbReference type="SMART" id="SM00382">
    <property type="entry name" value="AAA"/>
    <property type="match status" value="2"/>
</dbReference>
<dbReference type="EMBL" id="QUAJ01000004">
    <property type="protein sequence ID" value="REI42503.1"/>
    <property type="molecule type" value="Genomic_DNA"/>
</dbReference>
<dbReference type="Pfam" id="PF00005">
    <property type="entry name" value="ABC_tran"/>
    <property type="match status" value="2"/>
</dbReference>
<dbReference type="Gene3D" id="3.40.50.300">
    <property type="entry name" value="P-loop containing nucleotide triphosphate hydrolases"/>
    <property type="match status" value="2"/>
</dbReference>
<evidence type="ECO:0000313" key="5">
    <source>
        <dbReference type="Proteomes" id="UP000263486"/>
    </source>
</evidence>
<proteinExistence type="predicted"/>
<gene>
    <name evidence="4" type="ORF">DYH56_03860</name>
</gene>
<dbReference type="InterPro" id="IPR051309">
    <property type="entry name" value="ABCF_ATPase"/>
</dbReference>
<reference evidence="4 5" key="1">
    <citation type="submission" date="2018-08" db="EMBL/GenBank/DDBJ databases">
        <title>Draft genome sequence of Psychrilyobacter sp. strain SD5 isolated from Black Sea water.</title>
        <authorList>
            <person name="Yadav S."/>
            <person name="Villanueva L."/>
            <person name="Damste J.S.S."/>
        </authorList>
    </citation>
    <scope>NUCLEOTIDE SEQUENCE [LARGE SCALE GENOMIC DNA]</scope>
    <source>
        <strain evidence="4 5">SD5</strain>
    </source>
</reference>
<dbReference type="InterPro" id="IPR003439">
    <property type="entry name" value="ABC_transporter-like_ATP-bd"/>
</dbReference>
<feature type="domain" description="ABC transporter" evidence="3">
    <location>
        <begin position="8"/>
        <end position="256"/>
    </location>
</feature>
<dbReference type="CDD" id="cd03221">
    <property type="entry name" value="ABCF_EF-3"/>
    <property type="match status" value="2"/>
</dbReference>
<accession>A0ABX9KJJ2</accession>
<dbReference type="NCBIfam" id="NF000355">
    <property type="entry name" value="ribo_prot_ABC_F"/>
    <property type="match status" value="1"/>
</dbReference>
<dbReference type="InterPro" id="IPR003593">
    <property type="entry name" value="AAA+_ATPase"/>
</dbReference>
<evidence type="ECO:0000256" key="2">
    <source>
        <dbReference type="ARBA" id="ARBA00022840"/>
    </source>
</evidence>
<dbReference type="PANTHER" id="PTHR42855:SF2">
    <property type="entry name" value="DRUG RESISTANCE ABC TRANSPORTER,ATP-BINDING PROTEIN"/>
    <property type="match status" value="1"/>
</dbReference>
<protein>
    <submittedName>
        <fullName evidence="4">ATP-binding cassette domain-containing protein</fullName>
    </submittedName>
</protein>
<feature type="domain" description="ABC transporter" evidence="3">
    <location>
        <begin position="348"/>
        <end position="532"/>
    </location>
</feature>
<organism evidence="4 5">
    <name type="scientific">Psychrilyobacter piezotolerans</name>
    <dbReference type="NCBI Taxonomy" id="2293438"/>
    <lineage>
        <taxon>Bacteria</taxon>
        <taxon>Fusobacteriati</taxon>
        <taxon>Fusobacteriota</taxon>
        <taxon>Fusobacteriia</taxon>
        <taxon>Fusobacteriales</taxon>
        <taxon>Fusobacteriaceae</taxon>
        <taxon>Psychrilyobacter</taxon>
    </lineage>
</organism>
<evidence type="ECO:0000256" key="1">
    <source>
        <dbReference type="ARBA" id="ARBA00022741"/>
    </source>
</evidence>
<dbReference type="SUPFAM" id="SSF52540">
    <property type="entry name" value="P-loop containing nucleoside triphosphate hydrolases"/>
    <property type="match status" value="2"/>
</dbReference>
<keyword evidence="2 4" id="KW-0067">ATP-binding</keyword>
<dbReference type="PROSITE" id="PS00211">
    <property type="entry name" value="ABC_TRANSPORTER_1"/>
    <property type="match status" value="1"/>
</dbReference>
<dbReference type="InterPro" id="IPR027417">
    <property type="entry name" value="P-loop_NTPase"/>
</dbReference>
<keyword evidence="5" id="KW-1185">Reference proteome</keyword>
<evidence type="ECO:0000259" key="3">
    <source>
        <dbReference type="PROSITE" id="PS50893"/>
    </source>
</evidence>
<dbReference type="PANTHER" id="PTHR42855">
    <property type="entry name" value="ABC TRANSPORTER ATP-BINDING SUBUNIT"/>
    <property type="match status" value="1"/>
</dbReference>
<dbReference type="GO" id="GO:0005524">
    <property type="term" value="F:ATP binding"/>
    <property type="evidence" value="ECO:0007669"/>
    <property type="project" value="UniProtKB-KW"/>
</dbReference>
<sequence>MSDILNKINITNLSFSYENPYKEIFSKLNIEIDTSWKTIIYGKNGRGKSTLLKLIDGELIKDGGEIKCDKTFFNFSFQQKVNESTRVLDFIKDNLGPYKLYEDEMEKLLLDPTQDNLIKYGEVEEKYRELDGYQIESLIEKELLNINLDLDILNRFYNSLSGGEKTKIQLISLFLKKNSFPLIDEPTNHLDIESRKLIGQYLKNQKRGFICISHDRKFLNTVGDHILHLHSRREAKIYNTTFFKFEENYLKLLESEQKKNILLKNQINRDKESLKQKENWAASTEDKKRGALDKGFQGRKAAKMMKTAKSYERKYLDKIDDKEKLVQFFEKEYEIKFKDIKLLPQKVLRVDNLNISYADKKIISNLSFSIDRGERVAIIGPNGSGKTSIIKAVLNQIKFTGNIFIDPRINIGYLPQELLPKDMTLEEFLMDLNIDIKSFTPFLAAFDIRGNLLGKDTSLLSQGETRKLYMALNIYLEKDFFLWDEPLNFLDLHTRTRIEKAILKYNPTILFIEHDDLFVERIANKVITLKGN</sequence>
<dbReference type="Proteomes" id="UP000263486">
    <property type="component" value="Unassembled WGS sequence"/>
</dbReference>